<keyword evidence="3 5" id="KW-1133">Transmembrane helix</keyword>
<evidence type="ECO:0000256" key="5">
    <source>
        <dbReference type="SAM" id="Phobius"/>
    </source>
</evidence>
<keyword evidence="2 5" id="KW-0812">Transmembrane</keyword>
<name>A0A928KUT2_9FIRM</name>
<evidence type="ECO:0000256" key="2">
    <source>
        <dbReference type="ARBA" id="ARBA00022692"/>
    </source>
</evidence>
<feature type="transmembrane region" description="Helical" evidence="5">
    <location>
        <begin position="178"/>
        <end position="197"/>
    </location>
</feature>
<organism evidence="6 7">
    <name type="scientific">Faecalispora sporosphaeroides</name>
    <dbReference type="NCBI Taxonomy" id="1549"/>
    <lineage>
        <taxon>Bacteria</taxon>
        <taxon>Bacillati</taxon>
        <taxon>Bacillota</taxon>
        <taxon>Clostridia</taxon>
        <taxon>Eubacteriales</taxon>
        <taxon>Oscillospiraceae</taxon>
        <taxon>Faecalispora</taxon>
    </lineage>
</organism>
<dbReference type="AlphaFoldDB" id="A0A928KUT2"/>
<dbReference type="PANTHER" id="PTHR30249">
    <property type="entry name" value="PUTATIVE SEROTONIN TRANSPORTER"/>
    <property type="match status" value="1"/>
</dbReference>
<evidence type="ECO:0000313" key="7">
    <source>
        <dbReference type="Proteomes" id="UP000754750"/>
    </source>
</evidence>
<dbReference type="RefSeq" id="WP_326839652.1">
    <property type="nucleotide sequence ID" value="NZ_SVNY01000001.1"/>
</dbReference>
<feature type="transmembrane region" description="Helical" evidence="5">
    <location>
        <begin position="91"/>
        <end position="111"/>
    </location>
</feature>
<feature type="transmembrane region" description="Helical" evidence="5">
    <location>
        <begin position="37"/>
        <end position="55"/>
    </location>
</feature>
<keyword evidence="4 5" id="KW-0472">Membrane</keyword>
<sequence length="234" mass="25101">MNEITHSPVFGVLLSLIAYETGTYINQKSKLSIFNPLLIAIAIVIVFLTKLNISYESFNAGGQLISFFLYPATIALALPMYKRFSLFRENALPILTSVLCGNVCGMTFVILSSKLFGISDVLTRSLIPKSITTPIGIAVSQQLEGIQSVTVAAIILTGIIGSVLGPVLYRLFKMDDRVAFGIAIGASSHAIGTARAMELGEIEGAMSSLTMAVSGITTVFLAPVIWNAFVVFFH</sequence>
<dbReference type="EMBL" id="SVNY01000001">
    <property type="protein sequence ID" value="MBE6832029.1"/>
    <property type="molecule type" value="Genomic_DNA"/>
</dbReference>
<comment type="caution">
    <text evidence="6">The sequence shown here is derived from an EMBL/GenBank/DDBJ whole genome shotgun (WGS) entry which is preliminary data.</text>
</comment>
<protein>
    <submittedName>
        <fullName evidence="6">LrgB family protein</fullName>
    </submittedName>
</protein>
<dbReference type="PANTHER" id="PTHR30249:SF0">
    <property type="entry name" value="PLASTIDAL GLYCOLATE_GLYCERATE TRANSLOCATOR 1, CHLOROPLASTIC"/>
    <property type="match status" value="1"/>
</dbReference>
<gene>
    <name evidence="6" type="ORF">E7512_00325</name>
</gene>
<evidence type="ECO:0000256" key="4">
    <source>
        <dbReference type="ARBA" id="ARBA00023136"/>
    </source>
</evidence>
<accession>A0A928KUT2</accession>
<dbReference type="Proteomes" id="UP000754750">
    <property type="component" value="Unassembled WGS sequence"/>
</dbReference>
<evidence type="ECO:0000313" key="6">
    <source>
        <dbReference type="EMBL" id="MBE6832029.1"/>
    </source>
</evidence>
<feature type="transmembrane region" description="Helical" evidence="5">
    <location>
        <begin position="209"/>
        <end position="233"/>
    </location>
</feature>
<dbReference type="Pfam" id="PF04172">
    <property type="entry name" value="LrgB"/>
    <property type="match status" value="1"/>
</dbReference>
<proteinExistence type="predicted"/>
<feature type="transmembrane region" description="Helical" evidence="5">
    <location>
        <begin position="61"/>
        <end position="79"/>
    </location>
</feature>
<reference evidence="6" key="1">
    <citation type="submission" date="2019-04" db="EMBL/GenBank/DDBJ databases">
        <title>Evolution of Biomass-Degrading Anaerobic Consortia Revealed by Metagenomics.</title>
        <authorList>
            <person name="Peng X."/>
        </authorList>
    </citation>
    <scope>NUCLEOTIDE SEQUENCE</scope>
    <source>
        <strain evidence="6">SIG551</strain>
    </source>
</reference>
<feature type="transmembrane region" description="Helical" evidence="5">
    <location>
        <begin position="6"/>
        <end position="25"/>
    </location>
</feature>
<dbReference type="InterPro" id="IPR007300">
    <property type="entry name" value="CidB/LrgB"/>
</dbReference>
<feature type="transmembrane region" description="Helical" evidence="5">
    <location>
        <begin position="149"/>
        <end position="171"/>
    </location>
</feature>
<evidence type="ECO:0000256" key="1">
    <source>
        <dbReference type="ARBA" id="ARBA00004141"/>
    </source>
</evidence>
<evidence type="ECO:0000256" key="3">
    <source>
        <dbReference type="ARBA" id="ARBA00022989"/>
    </source>
</evidence>
<dbReference type="GO" id="GO:0016020">
    <property type="term" value="C:membrane"/>
    <property type="evidence" value="ECO:0007669"/>
    <property type="project" value="UniProtKB-SubCell"/>
</dbReference>
<comment type="subcellular location">
    <subcellularLocation>
        <location evidence="1">Membrane</location>
        <topology evidence="1">Multi-pass membrane protein</topology>
    </subcellularLocation>
</comment>